<feature type="modified residue" description="4-aspartylphosphate" evidence="8">
    <location>
        <position position="46"/>
    </location>
</feature>
<organism evidence="12 13">
    <name type="scientific">Flavonifractor plautii</name>
    <name type="common">Fusobacterium plautii</name>
    <dbReference type="NCBI Taxonomy" id="292800"/>
    <lineage>
        <taxon>Bacteria</taxon>
        <taxon>Bacillati</taxon>
        <taxon>Bacillota</taxon>
        <taxon>Clostridia</taxon>
        <taxon>Eubacteriales</taxon>
        <taxon>Oscillospiraceae</taxon>
        <taxon>Flavonifractor</taxon>
    </lineage>
</organism>
<feature type="DNA-binding region" description="OmpR/PhoB-type" evidence="9">
    <location>
        <begin position="123"/>
        <end position="222"/>
    </location>
</feature>
<evidence type="ECO:0000259" key="11">
    <source>
        <dbReference type="PROSITE" id="PS51755"/>
    </source>
</evidence>
<keyword evidence="2 8" id="KW-0597">Phosphoprotein</keyword>
<evidence type="ECO:0000256" key="8">
    <source>
        <dbReference type="PROSITE-ProRule" id="PRU00169"/>
    </source>
</evidence>
<dbReference type="GO" id="GO:0000156">
    <property type="term" value="F:phosphorelay response regulator activity"/>
    <property type="evidence" value="ECO:0007669"/>
    <property type="project" value="TreeGrafter"/>
</dbReference>
<evidence type="ECO:0000313" key="12">
    <source>
        <dbReference type="EMBL" id="MDB7932201.1"/>
    </source>
</evidence>
<dbReference type="PANTHER" id="PTHR48111">
    <property type="entry name" value="REGULATOR OF RPOS"/>
    <property type="match status" value="1"/>
</dbReference>
<dbReference type="InterPro" id="IPR001867">
    <property type="entry name" value="OmpR/PhoB-type_DNA-bd"/>
</dbReference>
<dbReference type="GO" id="GO:0032993">
    <property type="term" value="C:protein-DNA complex"/>
    <property type="evidence" value="ECO:0007669"/>
    <property type="project" value="TreeGrafter"/>
</dbReference>
<dbReference type="InterPro" id="IPR001789">
    <property type="entry name" value="Sig_transdc_resp-reg_receiver"/>
</dbReference>
<evidence type="ECO:0000256" key="5">
    <source>
        <dbReference type="ARBA" id="ARBA00023125"/>
    </source>
</evidence>
<comment type="caution">
    <text evidence="12">The sequence shown here is derived from an EMBL/GenBank/DDBJ whole genome shotgun (WGS) entry which is preliminary data.</text>
</comment>
<keyword evidence="3" id="KW-0902">Two-component regulatory system</keyword>
<dbReference type="EMBL" id="JAQLWV010000004">
    <property type="protein sequence ID" value="MDB7932201.1"/>
    <property type="molecule type" value="Genomic_DNA"/>
</dbReference>
<proteinExistence type="predicted"/>
<dbReference type="InterPro" id="IPR016032">
    <property type="entry name" value="Sig_transdc_resp-reg_C-effctor"/>
</dbReference>
<feature type="domain" description="OmpR/PhoB-type" evidence="11">
    <location>
        <begin position="123"/>
        <end position="222"/>
    </location>
</feature>
<evidence type="ECO:0000256" key="1">
    <source>
        <dbReference type="ARBA" id="ARBA00018672"/>
    </source>
</evidence>
<dbReference type="CDD" id="cd00383">
    <property type="entry name" value="trans_reg_C"/>
    <property type="match status" value="1"/>
</dbReference>
<dbReference type="GO" id="GO:0005829">
    <property type="term" value="C:cytosol"/>
    <property type="evidence" value="ECO:0007669"/>
    <property type="project" value="TreeGrafter"/>
</dbReference>
<protein>
    <recommendedName>
        <fullName evidence="1">Stage 0 sporulation protein A homolog</fullName>
    </recommendedName>
</protein>
<keyword evidence="6" id="KW-0804">Transcription</keyword>
<dbReference type="PROSITE" id="PS50110">
    <property type="entry name" value="RESPONSE_REGULATORY"/>
    <property type="match status" value="1"/>
</dbReference>
<reference evidence="12" key="1">
    <citation type="submission" date="2023-01" db="EMBL/GenBank/DDBJ databases">
        <title>Human gut microbiome strain richness.</title>
        <authorList>
            <person name="Chen-Liaw A."/>
        </authorList>
    </citation>
    <scope>NUCLEOTIDE SEQUENCE</scope>
    <source>
        <strain evidence="12">1001287st1_F4_1001285I_161205</strain>
    </source>
</reference>
<evidence type="ECO:0000256" key="4">
    <source>
        <dbReference type="ARBA" id="ARBA00023015"/>
    </source>
</evidence>
<dbReference type="InterPro" id="IPR036388">
    <property type="entry name" value="WH-like_DNA-bd_sf"/>
</dbReference>
<dbReference type="GO" id="GO:0000976">
    <property type="term" value="F:transcription cis-regulatory region binding"/>
    <property type="evidence" value="ECO:0007669"/>
    <property type="project" value="TreeGrafter"/>
</dbReference>
<accession>A0AAW6CDD0</accession>
<evidence type="ECO:0000256" key="6">
    <source>
        <dbReference type="ARBA" id="ARBA00023163"/>
    </source>
</evidence>
<dbReference type="PANTHER" id="PTHR48111:SF1">
    <property type="entry name" value="TWO-COMPONENT RESPONSE REGULATOR ORR33"/>
    <property type="match status" value="1"/>
</dbReference>
<dbReference type="Pfam" id="PF00072">
    <property type="entry name" value="Response_reg"/>
    <property type="match status" value="1"/>
</dbReference>
<dbReference type="InterPro" id="IPR039420">
    <property type="entry name" value="WalR-like"/>
</dbReference>
<dbReference type="SMART" id="SM00862">
    <property type="entry name" value="Trans_reg_C"/>
    <property type="match status" value="1"/>
</dbReference>
<dbReference type="SUPFAM" id="SSF46894">
    <property type="entry name" value="C-terminal effector domain of the bipartite response regulators"/>
    <property type="match status" value="1"/>
</dbReference>
<dbReference type="Pfam" id="PF00486">
    <property type="entry name" value="Trans_reg_C"/>
    <property type="match status" value="1"/>
</dbReference>
<evidence type="ECO:0000313" key="13">
    <source>
        <dbReference type="Proteomes" id="UP001211173"/>
    </source>
</evidence>
<feature type="domain" description="Response regulatory" evidence="10">
    <location>
        <begin position="1"/>
        <end position="110"/>
    </location>
</feature>
<evidence type="ECO:0000256" key="9">
    <source>
        <dbReference type="PROSITE-ProRule" id="PRU01091"/>
    </source>
</evidence>
<gene>
    <name evidence="12" type="ORF">PNE06_03840</name>
</gene>
<dbReference type="Gene3D" id="1.10.10.10">
    <property type="entry name" value="Winged helix-like DNA-binding domain superfamily/Winged helix DNA-binding domain"/>
    <property type="match status" value="1"/>
</dbReference>
<keyword evidence="4" id="KW-0805">Transcription regulation</keyword>
<evidence type="ECO:0000256" key="7">
    <source>
        <dbReference type="ARBA" id="ARBA00024867"/>
    </source>
</evidence>
<evidence type="ECO:0000256" key="3">
    <source>
        <dbReference type="ARBA" id="ARBA00023012"/>
    </source>
</evidence>
<dbReference type="InterPro" id="IPR011006">
    <property type="entry name" value="CheY-like_superfamily"/>
</dbReference>
<dbReference type="RefSeq" id="WP_271916624.1">
    <property type="nucleotide sequence ID" value="NZ_JADMWB010000010.1"/>
</dbReference>
<comment type="function">
    <text evidence="7">May play the central regulatory role in sporulation. It may be an element of the effector pathway responsible for the activation of sporulation genes in response to nutritional stress. Spo0A may act in concert with spo0H (a sigma factor) to control the expression of some genes that are critical to the sporulation process.</text>
</comment>
<keyword evidence="5 9" id="KW-0238">DNA-binding</keyword>
<name>A0AAW6CDD0_FLAPL</name>
<sequence length="222" mass="25916">MCDDFSFCRRFQETMQDDTTTIQYFLTVADALDSYTRQRYCLVIMDSCLENVDSQKLLQMMHRAKPVPILVLTDGKPVEDEIKFFSLGATVCVPKPVELRHFIAQSRTLVQFYMVSEYSEKRCYTLSFGMELTIDPLHRQVVLNGNWLELTRKEFDVLYFLASYPGQVFTREQIYHNVWHNEADYNVDEAVKSSIKALRKKLAQAPKEYIQNVRGVGYRFAG</sequence>
<dbReference type="GO" id="GO:0006355">
    <property type="term" value="P:regulation of DNA-templated transcription"/>
    <property type="evidence" value="ECO:0007669"/>
    <property type="project" value="InterPro"/>
</dbReference>
<dbReference type="AlphaFoldDB" id="A0AAW6CDD0"/>
<dbReference type="Gene3D" id="3.40.50.2300">
    <property type="match status" value="1"/>
</dbReference>
<evidence type="ECO:0000259" key="10">
    <source>
        <dbReference type="PROSITE" id="PS50110"/>
    </source>
</evidence>
<dbReference type="Proteomes" id="UP001211173">
    <property type="component" value="Unassembled WGS sequence"/>
</dbReference>
<evidence type="ECO:0000256" key="2">
    <source>
        <dbReference type="ARBA" id="ARBA00022553"/>
    </source>
</evidence>
<dbReference type="PROSITE" id="PS51755">
    <property type="entry name" value="OMPR_PHOB"/>
    <property type="match status" value="1"/>
</dbReference>
<dbReference type="SUPFAM" id="SSF52172">
    <property type="entry name" value="CheY-like"/>
    <property type="match status" value="1"/>
</dbReference>